<protein>
    <submittedName>
        <fullName evidence="4">Myotubularin-related protein 1</fullName>
    </submittedName>
</protein>
<dbReference type="OrthoDB" id="8874063at2759"/>
<dbReference type="EMBL" id="SRLO01000123">
    <property type="protein sequence ID" value="TNN73636.1"/>
    <property type="molecule type" value="Genomic_DNA"/>
</dbReference>
<dbReference type="GO" id="GO:0005737">
    <property type="term" value="C:cytoplasm"/>
    <property type="evidence" value="ECO:0007669"/>
    <property type="project" value="TreeGrafter"/>
</dbReference>
<dbReference type="InterPro" id="IPR029021">
    <property type="entry name" value="Prot-tyrosine_phosphatase-like"/>
</dbReference>
<organism evidence="4 5">
    <name type="scientific">Liparis tanakae</name>
    <name type="common">Tanaka's snailfish</name>
    <dbReference type="NCBI Taxonomy" id="230148"/>
    <lineage>
        <taxon>Eukaryota</taxon>
        <taxon>Metazoa</taxon>
        <taxon>Chordata</taxon>
        <taxon>Craniata</taxon>
        <taxon>Vertebrata</taxon>
        <taxon>Euteleostomi</taxon>
        <taxon>Actinopterygii</taxon>
        <taxon>Neopterygii</taxon>
        <taxon>Teleostei</taxon>
        <taxon>Neoteleostei</taxon>
        <taxon>Acanthomorphata</taxon>
        <taxon>Eupercaria</taxon>
        <taxon>Perciformes</taxon>
        <taxon>Cottioidei</taxon>
        <taxon>Cottales</taxon>
        <taxon>Liparidae</taxon>
        <taxon>Liparis</taxon>
    </lineage>
</organism>
<evidence type="ECO:0000313" key="5">
    <source>
        <dbReference type="Proteomes" id="UP000314294"/>
    </source>
</evidence>
<dbReference type="InterPro" id="IPR030564">
    <property type="entry name" value="Myotubularin"/>
</dbReference>
<feature type="domain" description="Myotubularin phosphatase" evidence="3">
    <location>
        <begin position="1"/>
        <end position="35"/>
    </location>
</feature>
<dbReference type="GO" id="GO:0046856">
    <property type="term" value="P:phosphatidylinositol dephosphorylation"/>
    <property type="evidence" value="ECO:0007669"/>
    <property type="project" value="TreeGrafter"/>
</dbReference>
<dbReference type="Proteomes" id="UP000314294">
    <property type="component" value="Unassembled WGS sequence"/>
</dbReference>
<comment type="caution">
    <text evidence="4">The sequence shown here is derived from an EMBL/GenBank/DDBJ whole genome shotgun (WGS) entry which is preliminary data.</text>
</comment>
<dbReference type="GO" id="GO:0052629">
    <property type="term" value="F:phosphatidylinositol-3,5-bisphosphate 3-phosphatase activity"/>
    <property type="evidence" value="ECO:0007669"/>
    <property type="project" value="TreeGrafter"/>
</dbReference>
<evidence type="ECO:0000313" key="4">
    <source>
        <dbReference type="EMBL" id="TNN73636.1"/>
    </source>
</evidence>
<dbReference type="AlphaFoldDB" id="A0A4Z2I6H0"/>
<dbReference type="GO" id="GO:0004438">
    <property type="term" value="F:phosphatidylinositol-3-phosphate phosphatase activity"/>
    <property type="evidence" value="ECO:0007669"/>
    <property type="project" value="TreeGrafter"/>
</dbReference>
<dbReference type="PROSITE" id="PS51339">
    <property type="entry name" value="PPASE_MYOTUBULARIN"/>
    <property type="match status" value="2"/>
</dbReference>
<dbReference type="Pfam" id="PF06602">
    <property type="entry name" value="Myotub-related"/>
    <property type="match status" value="1"/>
</dbReference>
<feature type="compositionally biased region" description="Low complexity" evidence="2">
    <location>
        <begin position="213"/>
        <end position="228"/>
    </location>
</feature>
<keyword evidence="5" id="KW-1185">Reference proteome</keyword>
<dbReference type="GO" id="GO:0016020">
    <property type="term" value="C:membrane"/>
    <property type="evidence" value="ECO:0007669"/>
    <property type="project" value="TreeGrafter"/>
</dbReference>
<evidence type="ECO:0000256" key="1">
    <source>
        <dbReference type="ARBA" id="ARBA00007471"/>
    </source>
</evidence>
<gene>
    <name evidence="4" type="primary">Mtmr1</name>
    <name evidence="4" type="ORF">EYF80_016231</name>
</gene>
<dbReference type="PANTHER" id="PTHR10807">
    <property type="entry name" value="MYOTUBULARIN-RELATED"/>
    <property type="match status" value="1"/>
</dbReference>
<dbReference type="InterPro" id="IPR010569">
    <property type="entry name" value="Myotubularin-like_Pase_dom"/>
</dbReference>
<feature type="region of interest" description="Disordered" evidence="2">
    <location>
        <begin position="211"/>
        <end position="236"/>
    </location>
</feature>
<dbReference type="SUPFAM" id="SSF52799">
    <property type="entry name" value="(Phosphotyrosine protein) phosphatases II"/>
    <property type="match status" value="1"/>
</dbReference>
<proteinExistence type="inferred from homology"/>
<accession>A0A4Z2I6H0</accession>
<evidence type="ECO:0000256" key="2">
    <source>
        <dbReference type="SAM" id="MobiDB-lite"/>
    </source>
</evidence>
<reference evidence="4 5" key="1">
    <citation type="submission" date="2019-03" db="EMBL/GenBank/DDBJ databases">
        <title>First draft genome of Liparis tanakae, snailfish: a comprehensive survey of snailfish specific genes.</title>
        <authorList>
            <person name="Kim W."/>
            <person name="Song I."/>
            <person name="Jeong J.-H."/>
            <person name="Kim D."/>
            <person name="Kim S."/>
            <person name="Ryu S."/>
            <person name="Song J.Y."/>
            <person name="Lee S.K."/>
        </authorList>
    </citation>
    <scope>NUCLEOTIDE SEQUENCE [LARGE SCALE GENOMIC DNA]</scope>
    <source>
        <tissue evidence="4">Muscle</tissue>
    </source>
</reference>
<evidence type="ECO:0000259" key="3">
    <source>
        <dbReference type="PROSITE" id="PS51339"/>
    </source>
</evidence>
<name>A0A4Z2I6H0_9TELE</name>
<feature type="domain" description="Myotubularin phosphatase" evidence="3">
    <location>
        <begin position="36"/>
        <end position="173"/>
    </location>
</feature>
<sequence>MRESLRKMKDVVYPTIDEARWHSAIDQTHWLEYIRLTSLAMLMLDSHYRTLRGFQRVGHGDENHANSERSPLFVQFIDCVWQMTRQFPAAFEFNELLLVTVLDHLYSCLFGTFLYSSEQERAEQEVQSATVSLWSYVNSQPEDFTNPFFVDYEHHVLCPLVSSRHLELWTGYYARWNPRMRPQVPVHQTLKELLFLRAELQRRVEDLQREATSRSSSSFSEHSPSHTAGTPLHSAV</sequence>
<dbReference type="PANTHER" id="PTHR10807:SF40">
    <property type="entry name" value="MYOTUBULARIN-RELATED PROTEIN 1"/>
    <property type="match status" value="1"/>
</dbReference>
<comment type="similarity">
    <text evidence="1">Belongs to the protein-tyrosine phosphatase family. Non-receptor class myotubularin subfamily.</text>
</comment>